<dbReference type="InterPro" id="IPR019734">
    <property type="entry name" value="TPR_rpt"/>
</dbReference>
<evidence type="ECO:0000313" key="5">
    <source>
        <dbReference type="EMBL" id="MDO1449966.1"/>
    </source>
</evidence>
<evidence type="ECO:0000313" key="6">
    <source>
        <dbReference type="Proteomes" id="UP001168528"/>
    </source>
</evidence>
<keyword evidence="3" id="KW-0472">Membrane</keyword>
<feature type="transmembrane region" description="Helical" evidence="3">
    <location>
        <begin position="112"/>
        <end position="134"/>
    </location>
</feature>
<keyword evidence="1" id="KW-0677">Repeat</keyword>
<dbReference type="SMART" id="SM00028">
    <property type="entry name" value="TPR"/>
    <property type="match status" value="4"/>
</dbReference>
<evidence type="ECO:0000256" key="3">
    <source>
        <dbReference type="SAM" id="Phobius"/>
    </source>
</evidence>
<dbReference type="InterPro" id="IPR036869">
    <property type="entry name" value="J_dom_sf"/>
</dbReference>
<dbReference type="PANTHER" id="PTHR45188:SF2">
    <property type="entry name" value="DNAJ HOMOLOG SUBFAMILY C MEMBER 7"/>
    <property type="match status" value="1"/>
</dbReference>
<evidence type="ECO:0000259" key="4">
    <source>
        <dbReference type="PROSITE" id="PS50076"/>
    </source>
</evidence>
<dbReference type="InterPro" id="IPR001623">
    <property type="entry name" value="DnaJ_domain"/>
</dbReference>
<dbReference type="SUPFAM" id="SSF46565">
    <property type="entry name" value="Chaperone J-domain"/>
    <property type="match status" value="1"/>
</dbReference>
<dbReference type="PRINTS" id="PR00625">
    <property type="entry name" value="JDOMAIN"/>
</dbReference>
<keyword evidence="3" id="KW-1133">Transmembrane helix</keyword>
<accession>A0ABT8RE48</accession>
<dbReference type="SUPFAM" id="SSF48452">
    <property type="entry name" value="TPR-like"/>
    <property type="match status" value="1"/>
</dbReference>
<keyword evidence="2" id="KW-0802">TPR repeat</keyword>
<dbReference type="Proteomes" id="UP001168528">
    <property type="component" value="Unassembled WGS sequence"/>
</dbReference>
<keyword evidence="3" id="KW-0812">Transmembrane</keyword>
<dbReference type="SMART" id="SM00271">
    <property type="entry name" value="DnaJ"/>
    <property type="match status" value="1"/>
</dbReference>
<protein>
    <submittedName>
        <fullName evidence="5">DnaJ domain-containing protein</fullName>
    </submittedName>
</protein>
<keyword evidence="6" id="KW-1185">Reference proteome</keyword>
<gene>
    <name evidence="5" type="ORF">Q0590_27045</name>
</gene>
<dbReference type="InterPro" id="IPR011990">
    <property type="entry name" value="TPR-like_helical_dom_sf"/>
</dbReference>
<proteinExistence type="predicted"/>
<dbReference type="Gene3D" id="1.10.287.110">
    <property type="entry name" value="DnaJ domain"/>
    <property type="match status" value="1"/>
</dbReference>
<dbReference type="PROSITE" id="PS00636">
    <property type="entry name" value="DNAJ_1"/>
    <property type="match status" value="1"/>
</dbReference>
<evidence type="ECO:0000256" key="1">
    <source>
        <dbReference type="ARBA" id="ARBA00022737"/>
    </source>
</evidence>
<dbReference type="Gene3D" id="1.25.40.10">
    <property type="entry name" value="Tetratricopeptide repeat domain"/>
    <property type="match status" value="2"/>
</dbReference>
<dbReference type="Pfam" id="PF00226">
    <property type="entry name" value="DnaJ"/>
    <property type="match status" value="1"/>
</dbReference>
<name>A0ABT8RE48_9BACT</name>
<dbReference type="RefSeq" id="WP_302040768.1">
    <property type="nucleotide sequence ID" value="NZ_JAUKPO010000024.1"/>
</dbReference>
<dbReference type="CDD" id="cd06257">
    <property type="entry name" value="DnaJ"/>
    <property type="match status" value="1"/>
</dbReference>
<dbReference type="InterPro" id="IPR018253">
    <property type="entry name" value="DnaJ_domain_CS"/>
</dbReference>
<reference evidence="5" key="1">
    <citation type="submission" date="2023-07" db="EMBL/GenBank/DDBJ databases">
        <title>The genome sequence of Rhodocytophaga aerolata KACC 12507.</title>
        <authorList>
            <person name="Zhang X."/>
        </authorList>
    </citation>
    <scope>NUCLEOTIDE SEQUENCE</scope>
    <source>
        <strain evidence="5">KACC 12507</strain>
    </source>
</reference>
<dbReference type="PROSITE" id="PS50076">
    <property type="entry name" value="DNAJ_2"/>
    <property type="match status" value="1"/>
</dbReference>
<feature type="domain" description="J" evidence="4">
    <location>
        <begin position="3"/>
        <end position="68"/>
    </location>
</feature>
<dbReference type="PANTHER" id="PTHR45188">
    <property type="entry name" value="DNAJ PROTEIN P58IPK HOMOLOG"/>
    <property type="match status" value="1"/>
</dbReference>
<evidence type="ECO:0000256" key="2">
    <source>
        <dbReference type="ARBA" id="ARBA00022803"/>
    </source>
</evidence>
<organism evidence="5 6">
    <name type="scientific">Rhodocytophaga aerolata</name>
    <dbReference type="NCBI Taxonomy" id="455078"/>
    <lineage>
        <taxon>Bacteria</taxon>
        <taxon>Pseudomonadati</taxon>
        <taxon>Bacteroidota</taxon>
        <taxon>Cytophagia</taxon>
        <taxon>Cytophagales</taxon>
        <taxon>Rhodocytophagaceae</taxon>
        <taxon>Rhodocytophaga</taxon>
    </lineage>
</organism>
<dbReference type="EMBL" id="JAUKPO010000024">
    <property type="protein sequence ID" value="MDO1449966.1"/>
    <property type="molecule type" value="Genomic_DNA"/>
</dbReference>
<sequence>MADYYEILGVSRQASSQEIKSSFKKLALLYHPDRNPGNPSAEDKFKQINEAYQVLSDTNNKLIYDLKLNGQYIPQAPVYPEYEPRERRRYRYQQTPPEAYQPRFTKEQIRKVYIVGVLFFVGMFIFSFFLYTYMNKKTAVMHYEQALIYAADNRLYQAMSEVNKAIYFNDEYAEAYQKRGELQLVAGPNYELAYADFNDAINYSETPTAEMYFYRALCLYKTGKYTQAIEDSQVAYKDAELKGSALYLRGAARKALHDYTGACKDWQEAYAAGISAVKDSIQANCGNF</sequence>
<comment type="caution">
    <text evidence="5">The sequence shown here is derived from an EMBL/GenBank/DDBJ whole genome shotgun (WGS) entry which is preliminary data.</text>
</comment>